<dbReference type="PANTHER" id="PTHR21301">
    <property type="entry name" value="REVERSE TRANSCRIPTASE"/>
    <property type="match status" value="1"/>
</dbReference>
<dbReference type="AlphaFoldDB" id="A0AAN7ZJN3"/>
<evidence type="ECO:0008006" key="3">
    <source>
        <dbReference type="Google" id="ProtNLM"/>
    </source>
</evidence>
<dbReference type="PANTHER" id="PTHR21301:SF10">
    <property type="entry name" value="REVERSE TRANSCRIPTASE DOMAIN-CONTAINING PROTEIN"/>
    <property type="match status" value="1"/>
</dbReference>
<evidence type="ECO:0000313" key="1">
    <source>
        <dbReference type="EMBL" id="KAK5641558.1"/>
    </source>
</evidence>
<organism evidence="1 2">
    <name type="scientific">Pyrocoelia pectoralis</name>
    <dbReference type="NCBI Taxonomy" id="417401"/>
    <lineage>
        <taxon>Eukaryota</taxon>
        <taxon>Metazoa</taxon>
        <taxon>Ecdysozoa</taxon>
        <taxon>Arthropoda</taxon>
        <taxon>Hexapoda</taxon>
        <taxon>Insecta</taxon>
        <taxon>Pterygota</taxon>
        <taxon>Neoptera</taxon>
        <taxon>Endopterygota</taxon>
        <taxon>Coleoptera</taxon>
        <taxon>Polyphaga</taxon>
        <taxon>Elateriformia</taxon>
        <taxon>Elateroidea</taxon>
        <taxon>Lampyridae</taxon>
        <taxon>Lampyrinae</taxon>
        <taxon>Pyrocoelia</taxon>
    </lineage>
</organism>
<reference evidence="1 2" key="1">
    <citation type="journal article" date="2024" name="Insects">
        <title>An Improved Chromosome-Level Genome Assembly of the Firefly Pyrocoelia pectoralis.</title>
        <authorList>
            <person name="Fu X."/>
            <person name="Meyer-Rochow V.B."/>
            <person name="Ballantyne L."/>
            <person name="Zhu X."/>
        </authorList>
    </citation>
    <scope>NUCLEOTIDE SEQUENCE [LARGE SCALE GENOMIC DNA]</scope>
    <source>
        <strain evidence="1">XCY_ONT2</strain>
    </source>
</reference>
<comment type="caution">
    <text evidence="1">The sequence shown here is derived from an EMBL/GenBank/DDBJ whole genome shotgun (WGS) entry which is preliminary data.</text>
</comment>
<dbReference type="EMBL" id="JAVRBK010000007">
    <property type="protein sequence ID" value="KAK5641558.1"/>
    <property type="molecule type" value="Genomic_DNA"/>
</dbReference>
<keyword evidence="2" id="KW-1185">Reference proteome</keyword>
<proteinExistence type="predicted"/>
<evidence type="ECO:0000313" key="2">
    <source>
        <dbReference type="Proteomes" id="UP001329430"/>
    </source>
</evidence>
<name>A0AAN7ZJN3_9COLE</name>
<sequence length="134" mass="15353">MNPVCPKLYGLPKIHKTNVPIRPVVSFTDTPVARITVWLNSILKQLIKFNHNFSITNSSHLTKSIESLKLPFHFSMVSFDVSNLFPSIPPNEVIDLVSEHLVSTNLSDPQLTCIISLLRHCTHFKFQNKFYSQY</sequence>
<dbReference type="Proteomes" id="UP001329430">
    <property type="component" value="Chromosome 7"/>
</dbReference>
<gene>
    <name evidence="1" type="ORF">RI129_010105</name>
</gene>
<accession>A0AAN7ZJN3</accession>
<protein>
    <recommendedName>
        <fullName evidence="3">Reverse transcriptase domain-containing protein</fullName>
    </recommendedName>
</protein>